<dbReference type="Proteomes" id="UP001732700">
    <property type="component" value="Chromosome 1A"/>
</dbReference>
<name>A0ACD5TDT0_AVESA</name>
<accession>A0ACD5TDT0</accession>
<reference evidence="1" key="1">
    <citation type="submission" date="2021-05" db="EMBL/GenBank/DDBJ databases">
        <authorList>
            <person name="Scholz U."/>
            <person name="Mascher M."/>
            <person name="Fiebig A."/>
        </authorList>
    </citation>
    <scope>NUCLEOTIDE SEQUENCE [LARGE SCALE GENOMIC DNA]</scope>
</reference>
<proteinExistence type="predicted"/>
<sequence>MASPARPASVSGPFGLSPDLARCSFDQTLRREDFQDNRLLRSLVSMREQESYSKEIVTEAIENCMKKQAENLVNSLDVISGRLSQLELYCYKLERSIGELRSDVMDYHGEANLNFSGLEKHVKEVQKSVQVLQDKQELAETQNELAKLQLVYEDPAQKSEGTAPSVFMTKENDGSFPGAKHELALVPLHQVNTMQSPAMQFQSCNGLILQQLVPVSLSTQQNQQHLDQSAVYCTQHQNHPEHRQAQTFQPTPQSVQTQTQNLQPPNVVEVPPMTSQAPGFYLQAQHQWPHQTVQDVHSQARQPEQQVMQQQQYHNIQQVPAQRVQLQTSSPQAQSAPQVTLFYPPYGSQQPACGNAEAISRGMVVQPSYSTISSSQRKHHEVAPVYVQSSAISVPMAEHNLQHQQPQQYHSPGNGSFAPQPSKVGLCSVSPYPVQGSAQAYSTVYGSPPNNAATFVAVLPQQAQVSAPMMLHHLGPQAVQNHPVEMADKAARMGYLNDHIENMPLRMVAAGQPVEFNTTFHDGLSSVGNAAWSG</sequence>
<protein>
    <submittedName>
        <fullName evidence="1">Uncharacterized protein</fullName>
    </submittedName>
</protein>
<dbReference type="EnsemblPlants" id="AVESA.00010b.r2.1AG0036590.1">
    <property type="protein sequence ID" value="AVESA.00010b.r2.1AG0036590.1.CDS"/>
    <property type="gene ID" value="AVESA.00010b.r2.1AG0036590"/>
</dbReference>
<evidence type="ECO:0000313" key="1">
    <source>
        <dbReference type="EnsemblPlants" id="AVESA.00010b.r2.1AG0036590.1.CDS"/>
    </source>
</evidence>
<evidence type="ECO:0000313" key="2">
    <source>
        <dbReference type="Proteomes" id="UP001732700"/>
    </source>
</evidence>
<keyword evidence="2" id="KW-1185">Reference proteome</keyword>
<reference evidence="1" key="2">
    <citation type="submission" date="2025-09" db="UniProtKB">
        <authorList>
            <consortium name="EnsemblPlants"/>
        </authorList>
    </citation>
    <scope>IDENTIFICATION</scope>
</reference>
<organism evidence="1 2">
    <name type="scientific">Avena sativa</name>
    <name type="common">Oat</name>
    <dbReference type="NCBI Taxonomy" id="4498"/>
    <lineage>
        <taxon>Eukaryota</taxon>
        <taxon>Viridiplantae</taxon>
        <taxon>Streptophyta</taxon>
        <taxon>Embryophyta</taxon>
        <taxon>Tracheophyta</taxon>
        <taxon>Spermatophyta</taxon>
        <taxon>Magnoliopsida</taxon>
        <taxon>Liliopsida</taxon>
        <taxon>Poales</taxon>
        <taxon>Poaceae</taxon>
        <taxon>BOP clade</taxon>
        <taxon>Pooideae</taxon>
        <taxon>Poodae</taxon>
        <taxon>Poeae</taxon>
        <taxon>Poeae Chloroplast Group 1 (Aveneae type)</taxon>
        <taxon>Aveninae</taxon>
        <taxon>Avena</taxon>
    </lineage>
</organism>